<feature type="compositionally biased region" description="Acidic residues" evidence="1">
    <location>
        <begin position="129"/>
        <end position="140"/>
    </location>
</feature>
<name>A0A9N8E991_9STRA</name>
<reference evidence="2" key="1">
    <citation type="submission" date="2020-06" db="EMBL/GenBank/DDBJ databases">
        <authorList>
            <consortium name="Plant Systems Biology data submission"/>
        </authorList>
    </citation>
    <scope>NUCLEOTIDE SEQUENCE</scope>
    <source>
        <strain evidence="2">D6</strain>
    </source>
</reference>
<sequence length="453" mass="51036">MGFTNNKKVGRRDNNKRKIGNGKSTLVNSKFGRRASPKPPPVATAPAAAAAAAVLPARSGTPPMPPLQSTRKARCEALMDKCPYPGIERNRHKCSSCGMYCHAIEPCSKEVSPGILHCGVCMNLKSDSEEEDVEPTDESPDMLATQKDSYDDDDTDEEVVVAAAVDPNKKKKADMEQLSQFLNNTQKQEKKTRGKNFTSEEDLFVTEAWYASTEDSRSGSDQKQADFNKKFFSNYVSKVDDHNEYYEEQLPRDRQQRSVVNRFGVIKHATNKLIGIVNQNPIRSGETPEDHKARCLEMYEHAVGSKFNFIECYYALKDFPKLSAAKETGRKGSDVKKHVKKPRGTGKRQQALDDKIQRFIDSNGANEGKSAMKEAVSVSEAIGQISTHLVDQVSVLQWSDAEKEEYFKNKQWKRSSCRREAFSGCRRKLFPWKRKIAKRKKPARILKAARPPF</sequence>
<feature type="compositionally biased region" description="Basic residues" evidence="1">
    <location>
        <begin position="8"/>
        <end position="20"/>
    </location>
</feature>
<organism evidence="2 3">
    <name type="scientific">Seminavis robusta</name>
    <dbReference type="NCBI Taxonomy" id="568900"/>
    <lineage>
        <taxon>Eukaryota</taxon>
        <taxon>Sar</taxon>
        <taxon>Stramenopiles</taxon>
        <taxon>Ochrophyta</taxon>
        <taxon>Bacillariophyta</taxon>
        <taxon>Bacillariophyceae</taxon>
        <taxon>Bacillariophycidae</taxon>
        <taxon>Naviculales</taxon>
        <taxon>Naviculaceae</taxon>
        <taxon>Seminavis</taxon>
    </lineage>
</organism>
<dbReference type="Proteomes" id="UP001153069">
    <property type="component" value="Unassembled WGS sequence"/>
</dbReference>
<evidence type="ECO:0000256" key="1">
    <source>
        <dbReference type="SAM" id="MobiDB-lite"/>
    </source>
</evidence>
<feature type="region of interest" description="Disordered" evidence="1">
    <location>
        <begin position="129"/>
        <end position="155"/>
    </location>
</feature>
<feature type="compositionally biased region" description="Basic residues" evidence="1">
    <location>
        <begin position="337"/>
        <end position="346"/>
    </location>
</feature>
<protein>
    <submittedName>
        <fullName evidence="2">Uncharacterized protein</fullName>
    </submittedName>
</protein>
<dbReference type="PANTHER" id="PTHR45125:SF3">
    <property type="entry name" value="NO-APICAL-MERISTEM-ASSOCIATED CARBOXY-TERMINAL DOMAIN PROTEIN"/>
    <property type="match status" value="1"/>
</dbReference>
<comment type="caution">
    <text evidence="2">The sequence shown here is derived from an EMBL/GenBank/DDBJ whole genome shotgun (WGS) entry which is preliminary data.</text>
</comment>
<dbReference type="PANTHER" id="PTHR45125">
    <property type="entry name" value="F21J9.4-RELATED"/>
    <property type="match status" value="1"/>
</dbReference>
<gene>
    <name evidence="2" type="ORF">SEMRO_633_G178920.2</name>
</gene>
<dbReference type="EMBL" id="CAICTM010000632">
    <property type="protein sequence ID" value="CAB9514129.1"/>
    <property type="molecule type" value="Genomic_DNA"/>
</dbReference>
<dbReference type="OrthoDB" id="2507178at2759"/>
<evidence type="ECO:0000313" key="3">
    <source>
        <dbReference type="Proteomes" id="UP001153069"/>
    </source>
</evidence>
<feature type="region of interest" description="Disordered" evidence="1">
    <location>
        <begin position="1"/>
        <end position="48"/>
    </location>
</feature>
<feature type="region of interest" description="Disordered" evidence="1">
    <location>
        <begin position="327"/>
        <end position="350"/>
    </location>
</feature>
<feature type="compositionally biased region" description="Basic and acidic residues" evidence="1">
    <location>
        <begin position="327"/>
        <end position="336"/>
    </location>
</feature>
<accession>A0A9N8E991</accession>
<dbReference type="AlphaFoldDB" id="A0A9N8E991"/>
<proteinExistence type="predicted"/>
<keyword evidence="3" id="KW-1185">Reference proteome</keyword>
<evidence type="ECO:0000313" key="2">
    <source>
        <dbReference type="EMBL" id="CAB9514129.1"/>
    </source>
</evidence>